<dbReference type="EMBL" id="FXLY01000004">
    <property type="protein sequence ID" value="SMN19500.1"/>
    <property type="molecule type" value="Genomic_DNA"/>
</dbReference>
<gene>
    <name evidence="3" type="ORF">KASA_0O00341G</name>
</gene>
<dbReference type="PANTHER" id="PTHR13138:SF3">
    <property type="entry name" value="CD2 ANTIGEN CYTOPLASMIC TAIL-BINDING PROTEIN 2"/>
    <property type="match status" value="1"/>
</dbReference>
<dbReference type="AlphaFoldDB" id="A0A1X7R231"/>
<feature type="region of interest" description="Disordered" evidence="1">
    <location>
        <begin position="34"/>
        <end position="87"/>
    </location>
</feature>
<dbReference type="InterPro" id="IPR039905">
    <property type="entry name" value="CD2BP2/Lin1"/>
</dbReference>
<evidence type="ECO:0000313" key="4">
    <source>
        <dbReference type="Proteomes" id="UP000196158"/>
    </source>
</evidence>
<feature type="compositionally biased region" description="Acidic residues" evidence="1">
    <location>
        <begin position="72"/>
        <end position="84"/>
    </location>
</feature>
<feature type="compositionally biased region" description="Basic and acidic residues" evidence="1">
    <location>
        <begin position="161"/>
        <end position="173"/>
    </location>
</feature>
<feature type="region of interest" description="Disordered" evidence="1">
    <location>
        <begin position="161"/>
        <end position="184"/>
    </location>
</feature>
<organism evidence="3 4">
    <name type="scientific">Maudiozyma saulgeensis</name>
    <dbReference type="NCBI Taxonomy" id="1789683"/>
    <lineage>
        <taxon>Eukaryota</taxon>
        <taxon>Fungi</taxon>
        <taxon>Dikarya</taxon>
        <taxon>Ascomycota</taxon>
        <taxon>Saccharomycotina</taxon>
        <taxon>Saccharomycetes</taxon>
        <taxon>Saccharomycetales</taxon>
        <taxon>Saccharomycetaceae</taxon>
        <taxon>Maudiozyma</taxon>
    </lineage>
</organism>
<protein>
    <submittedName>
        <fullName evidence="3">Similar to Saccharomyces cerevisiae YHR156C LIN1 Non-essential component of U5 snRNP</fullName>
    </submittedName>
</protein>
<feature type="domain" description="GYF" evidence="2">
    <location>
        <begin position="311"/>
        <end position="368"/>
    </location>
</feature>
<dbReference type="SMART" id="SM00444">
    <property type="entry name" value="GYF"/>
    <property type="match status" value="1"/>
</dbReference>
<dbReference type="InterPro" id="IPR035445">
    <property type="entry name" value="GYF-like_dom_sf"/>
</dbReference>
<dbReference type="Pfam" id="PF02213">
    <property type="entry name" value="GYF"/>
    <property type="match status" value="1"/>
</dbReference>
<sequence length="368" mass="42982">MTNNIMRKRQISEDISTNEEVGFTKRVKSKNGLKLLSSYDSDSDPNDGIYSSDNNTTNRLSSKDNEVQEQAQDNDEDSDMFASDDDFKGDKIRKEQVDSVIDGTQQSHSPLLDIEKFNRTNELNSIQEKSSQNPTENITINDDSIKIEAFNLDEDVENGNFDKDGYYIRKNDSSNDSSNEQDQWIDNTSDVNSAQLSKEKQFAYIRKQTRDLRKRSRHYMVEDALVHLKYFIRKEGTVLTTLGDLNKMRKTTKDEMTKKYISNGINFITDLIDILEQKDFKNIYQCTREDISRLIKEESLSEVQPDNPKNKLWCFKWMKNLDVVHESYSTIEMNNWNKSYFRGKVLVKFQSDDDKLENWIHISCLDFS</sequence>
<proteinExistence type="predicted"/>
<evidence type="ECO:0000313" key="3">
    <source>
        <dbReference type="EMBL" id="SMN19500.1"/>
    </source>
</evidence>
<evidence type="ECO:0000259" key="2">
    <source>
        <dbReference type="SMART" id="SM00444"/>
    </source>
</evidence>
<dbReference type="STRING" id="1789683.A0A1X7R231"/>
<dbReference type="Gene3D" id="3.30.1490.40">
    <property type="match status" value="1"/>
</dbReference>
<accession>A0A1X7R231</accession>
<reference evidence="3 4" key="1">
    <citation type="submission" date="2017-04" db="EMBL/GenBank/DDBJ databases">
        <authorList>
            <person name="Afonso C.L."/>
            <person name="Miller P.J."/>
            <person name="Scott M.A."/>
            <person name="Spackman E."/>
            <person name="Goraichik I."/>
            <person name="Dimitrov K.M."/>
            <person name="Suarez D.L."/>
            <person name="Swayne D.E."/>
        </authorList>
    </citation>
    <scope>NUCLEOTIDE SEQUENCE [LARGE SCALE GENOMIC DNA]</scope>
</reference>
<keyword evidence="4" id="KW-1185">Reference proteome</keyword>
<feature type="region of interest" description="Disordered" evidence="1">
    <location>
        <begin position="1"/>
        <end position="22"/>
    </location>
</feature>
<dbReference type="PANTHER" id="PTHR13138">
    <property type="entry name" value="PROTEIN LIN1"/>
    <property type="match status" value="1"/>
</dbReference>
<evidence type="ECO:0000256" key="1">
    <source>
        <dbReference type="SAM" id="MobiDB-lite"/>
    </source>
</evidence>
<dbReference type="GO" id="GO:0005682">
    <property type="term" value="C:U5 snRNP"/>
    <property type="evidence" value="ECO:0007669"/>
    <property type="project" value="InterPro"/>
</dbReference>
<dbReference type="SUPFAM" id="SSF55277">
    <property type="entry name" value="GYF domain"/>
    <property type="match status" value="1"/>
</dbReference>
<dbReference type="InterPro" id="IPR003169">
    <property type="entry name" value="GYF"/>
</dbReference>
<dbReference type="OrthoDB" id="331341at2759"/>
<feature type="compositionally biased region" description="Polar residues" evidence="1">
    <location>
        <begin position="49"/>
        <end position="60"/>
    </location>
</feature>
<name>A0A1X7R231_9SACH</name>
<dbReference type="Proteomes" id="UP000196158">
    <property type="component" value="Unassembled WGS sequence"/>
</dbReference>